<evidence type="ECO:0000313" key="2">
    <source>
        <dbReference type="EMBL" id="UGS35724.1"/>
    </source>
</evidence>
<dbReference type="SUPFAM" id="SSF56112">
    <property type="entry name" value="Protein kinase-like (PK-like)"/>
    <property type="match status" value="1"/>
</dbReference>
<gene>
    <name evidence="2" type="ORF">DSM104329_02119</name>
</gene>
<dbReference type="InterPro" id="IPR011009">
    <property type="entry name" value="Kinase-like_dom_sf"/>
</dbReference>
<sequence length="313" mass="33989">MTDAQLRAHLADRLGSPVAGLRRAPLPRRSSFAVEVLDVELAGGGRRRMLLKDVASAALASEAAAAKPAFVLDPRRELIVYRDVVGPMEVGVPRLLGGVADPARQSFWLLLELVDGEPLAEMAAGPAWAAAARWLADLHVRAVGAPPAELLRYDASWFRGWLARARALAPPGSLDRVARGHERVLRRLLAWPSAFVHGEFYASNVLVERGTPPRLRVVDWEMAGIGPGLLDLAALTAGAWSGAQRERLALEYHETWSAAGGRASADQLLETLECARLVAALQWIGWSSTWSPPAEHAQDWVAEARRAAERLEL</sequence>
<dbReference type="AlphaFoldDB" id="A0A9E6XWH0"/>
<dbReference type="Proteomes" id="UP001162834">
    <property type="component" value="Chromosome"/>
</dbReference>
<dbReference type="EMBL" id="CP087164">
    <property type="protein sequence ID" value="UGS35724.1"/>
    <property type="molecule type" value="Genomic_DNA"/>
</dbReference>
<protein>
    <recommendedName>
        <fullName evidence="1">Aminoglycoside phosphotransferase domain-containing protein</fullName>
    </recommendedName>
</protein>
<organism evidence="2 3">
    <name type="scientific">Capillimicrobium parvum</name>
    <dbReference type="NCBI Taxonomy" id="2884022"/>
    <lineage>
        <taxon>Bacteria</taxon>
        <taxon>Bacillati</taxon>
        <taxon>Actinomycetota</taxon>
        <taxon>Thermoleophilia</taxon>
        <taxon>Solirubrobacterales</taxon>
        <taxon>Capillimicrobiaceae</taxon>
        <taxon>Capillimicrobium</taxon>
    </lineage>
</organism>
<reference evidence="2" key="1">
    <citation type="journal article" date="2022" name="Int. J. Syst. Evol. Microbiol.">
        <title>Pseudomonas aegrilactucae sp. nov. and Pseudomonas morbosilactucae sp. nov., pathogens causing bacterial rot of lettuce in Japan.</title>
        <authorList>
            <person name="Sawada H."/>
            <person name="Fujikawa T."/>
            <person name="Satou M."/>
        </authorList>
    </citation>
    <scope>NUCLEOTIDE SEQUENCE</scope>
    <source>
        <strain evidence="2">0166_1</strain>
    </source>
</reference>
<feature type="domain" description="Aminoglycoside phosphotransferase" evidence="1">
    <location>
        <begin position="87"/>
        <end position="263"/>
    </location>
</feature>
<keyword evidence="3" id="KW-1185">Reference proteome</keyword>
<dbReference type="Gene3D" id="3.90.1200.10">
    <property type="match status" value="1"/>
</dbReference>
<dbReference type="Pfam" id="PF01636">
    <property type="entry name" value="APH"/>
    <property type="match status" value="1"/>
</dbReference>
<accession>A0A9E6XWH0</accession>
<dbReference type="KEGG" id="sbae:DSM104329_02119"/>
<name>A0A9E6XWH0_9ACTN</name>
<evidence type="ECO:0000259" key="1">
    <source>
        <dbReference type="Pfam" id="PF01636"/>
    </source>
</evidence>
<dbReference type="InterPro" id="IPR002575">
    <property type="entry name" value="Aminoglycoside_PTrfase"/>
</dbReference>
<evidence type="ECO:0000313" key="3">
    <source>
        <dbReference type="Proteomes" id="UP001162834"/>
    </source>
</evidence>
<proteinExistence type="predicted"/>